<dbReference type="Pfam" id="PF13813">
    <property type="entry name" value="MBOAT_2"/>
    <property type="match status" value="1"/>
</dbReference>
<dbReference type="Proteomes" id="UP000717696">
    <property type="component" value="Unassembled WGS sequence"/>
</dbReference>
<evidence type="ECO:0000313" key="11">
    <source>
        <dbReference type="Proteomes" id="UP000717696"/>
    </source>
</evidence>
<feature type="transmembrane region" description="Helical" evidence="8">
    <location>
        <begin position="277"/>
        <end position="301"/>
    </location>
</feature>
<accession>A0A9P9IY58</accession>
<dbReference type="AlphaFoldDB" id="A0A9P9IY58"/>
<evidence type="ECO:0000259" key="9">
    <source>
        <dbReference type="Pfam" id="PF13813"/>
    </source>
</evidence>
<comment type="caution">
    <text evidence="10">The sequence shown here is derived from an EMBL/GenBank/DDBJ whole genome shotgun (WGS) entry which is preliminary data.</text>
</comment>
<comment type="similarity">
    <text evidence="3">Belongs to the wax synthase family.</text>
</comment>
<evidence type="ECO:0000256" key="4">
    <source>
        <dbReference type="ARBA" id="ARBA00022679"/>
    </source>
</evidence>
<feature type="transmembrane region" description="Helical" evidence="8">
    <location>
        <begin position="307"/>
        <end position="330"/>
    </location>
</feature>
<dbReference type="PANTHER" id="PTHR31595">
    <property type="entry name" value="LONG-CHAIN-ALCOHOL O-FATTY-ACYLTRANSFERASE 3-RELATED"/>
    <property type="match status" value="1"/>
</dbReference>
<evidence type="ECO:0000256" key="6">
    <source>
        <dbReference type="ARBA" id="ARBA00022989"/>
    </source>
</evidence>
<name>A0A9P9IY58_9HYPO</name>
<reference evidence="10" key="1">
    <citation type="journal article" date="2021" name="Nat. Commun.">
        <title>Genetic determinants of endophytism in the Arabidopsis root mycobiome.</title>
        <authorList>
            <person name="Mesny F."/>
            <person name="Miyauchi S."/>
            <person name="Thiergart T."/>
            <person name="Pickel B."/>
            <person name="Atanasova L."/>
            <person name="Karlsson M."/>
            <person name="Huettel B."/>
            <person name="Barry K.W."/>
            <person name="Haridas S."/>
            <person name="Chen C."/>
            <person name="Bauer D."/>
            <person name="Andreopoulos W."/>
            <person name="Pangilinan J."/>
            <person name="LaButti K."/>
            <person name="Riley R."/>
            <person name="Lipzen A."/>
            <person name="Clum A."/>
            <person name="Drula E."/>
            <person name="Henrissat B."/>
            <person name="Kohler A."/>
            <person name="Grigoriev I.V."/>
            <person name="Martin F.M."/>
            <person name="Hacquard S."/>
        </authorList>
    </citation>
    <scope>NUCLEOTIDE SEQUENCE</scope>
    <source>
        <strain evidence="10">MPI-CAGE-AT-0021</strain>
    </source>
</reference>
<dbReference type="EMBL" id="JAGMUU010000013">
    <property type="protein sequence ID" value="KAH7140118.1"/>
    <property type="molecule type" value="Genomic_DNA"/>
</dbReference>
<evidence type="ECO:0000313" key="10">
    <source>
        <dbReference type="EMBL" id="KAH7140118.1"/>
    </source>
</evidence>
<evidence type="ECO:0000256" key="5">
    <source>
        <dbReference type="ARBA" id="ARBA00022692"/>
    </source>
</evidence>
<organism evidence="10 11">
    <name type="scientific">Dactylonectria estremocensis</name>
    <dbReference type="NCBI Taxonomy" id="1079267"/>
    <lineage>
        <taxon>Eukaryota</taxon>
        <taxon>Fungi</taxon>
        <taxon>Dikarya</taxon>
        <taxon>Ascomycota</taxon>
        <taxon>Pezizomycotina</taxon>
        <taxon>Sordariomycetes</taxon>
        <taxon>Hypocreomycetidae</taxon>
        <taxon>Hypocreales</taxon>
        <taxon>Nectriaceae</taxon>
        <taxon>Dactylonectria</taxon>
    </lineage>
</organism>
<keyword evidence="4 10" id="KW-0808">Transferase</keyword>
<gene>
    <name evidence="10" type="ORF">B0J13DRAFT_637450</name>
</gene>
<evidence type="ECO:0000256" key="1">
    <source>
        <dbReference type="ARBA" id="ARBA00004141"/>
    </source>
</evidence>
<keyword evidence="6 8" id="KW-1133">Transmembrane helix</keyword>
<feature type="transmembrane region" description="Helical" evidence="8">
    <location>
        <begin position="53"/>
        <end position="69"/>
    </location>
</feature>
<keyword evidence="11" id="KW-1185">Reference proteome</keyword>
<proteinExistence type="inferred from homology"/>
<keyword evidence="5 8" id="KW-0812">Transmembrane</keyword>
<evidence type="ECO:0000256" key="8">
    <source>
        <dbReference type="SAM" id="Phobius"/>
    </source>
</evidence>
<dbReference type="InterPro" id="IPR032805">
    <property type="entry name" value="Wax_synthase_dom"/>
</dbReference>
<evidence type="ECO:0000256" key="3">
    <source>
        <dbReference type="ARBA" id="ARBA00007282"/>
    </source>
</evidence>
<feature type="transmembrane region" description="Helical" evidence="8">
    <location>
        <begin position="6"/>
        <end position="23"/>
    </location>
</feature>
<dbReference type="OrthoDB" id="1077582at2759"/>
<keyword evidence="7 8" id="KW-0472">Membrane</keyword>
<sequence length="369" mass="42637">MEPLNPLFCSAMSLLTTALALGLRKRYRIVALLPIWVVTILTLKSLHQLTWPYMANSILATYVVNYFLFSAKILVLEEHAVHPEVSTRPWSFVDCYRISNNPGNRPVRPSHLDDATPTTRHRPTRLAFALRRASRAMGLWAFDSIVIQPILRPVHMRTVAADFSPEMELLPPWLIFQPFPRQAQIRAITSTEWIWVNYYNLDFYHCLFAIIFVSILRFDQTDDWPPIFGNVLEASSVRGFWGRFWHKHTTRTYGFYGLFVSRKLMGLRLGSRAEKTFLALFIFTLSGLCHGIIDLSLGIIAPSRDLVFFEMTFVVIALEIAISGILRRLFSPLPSALRKVAGMVWVYVWFFSVVPIWLYPKLHHLYLGF</sequence>
<feature type="domain" description="Wax synthase" evidence="9">
    <location>
        <begin position="224"/>
        <end position="309"/>
    </location>
</feature>
<evidence type="ECO:0000256" key="2">
    <source>
        <dbReference type="ARBA" id="ARBA00005179"/>
    </source>
</evidence>
<protein>
    <submittedName>
        <fullName evidence="10">Membrane bound O-acyl transferase family-domain-containing protein</fullName>
    </submittedName>
</protein>
<comment type="subcellular location">
    <subcellularLocation>
        <location evidence="1">Membrane</location>
        <topology evidence="1">Multi-pass membrane protein</topology>
    </subcellularLocation>
</comment>
<feature type="transmembrane region" description="Helical" evidence="8">
    <location>
        <begin position="342"/>
        <end position="359"/>
    </location>
</feature>
<dbReference type="InterPro" id="IPR044851">
    <property type="entry name" value="Wax_synthase"/>
</dbReference>
<dbReference type="PANTHER" id="PTHR31595:SF57">
    <property type="entry name" value="OS04G0481900 PROTEIN"/>
    <property type="match status" value="1"/>
</dbReference>
<feature type="transmembrane region" description="Helical" evidence="8">
    <location>
        <begin position="30"/>
        <end position="47"/>
    </location>
</feature>
<dbReference type="GO" id="GO:0006629">
    <property type="term" value="P:lipid metabolic process"/>
    <property type="evidence" value="ECO:0007669"/>
    <property type="project" value="InterPro"/>
</dbReference>
<dbReference type="GO" id="GO:0016020">
    <property type="term" value="C:membrane"/>
    <property type="evidence" value="ECO:0007669"/>
    <property type="project" value="UniProtKB-SubCell"/>
</dbReference>
<comment type="pathway">
    <text evidence="2">Secondary metabolite biosynthesis.</text>
</comment>
<dbReference type="GO" id="GO:0008374">
    <property type="term" value="F:O-acyltransferase activity"/>
    <property type="evidence" value="ECO:0007669"/>
    <property type="project" value="InterPro"/>
</dbReference>
<evidence type="ECO:0000256" key="7">
    <source>
        <dbReference type="ARBA" id="ARBA00023136"/>
    </source>
</evidence>